<proteinExistence type="predicted"/>
<name>A0ACB8C8R8_DERSI</name>
<sequence length="155" mass="17819">MIGTTSNQGTLFLYSVMKAVPWFHDQLVLYYRSAVEMVNRPALRRRDEDITEVMKAYFLELPFDRDTKDVMAVLSDILGDGVFVCPATLFVDESSQQKIPVLRHTFNYRSSLRMLPTWFRAAHRDDLTFDLGSLVFLGDESGFGSRNPTRGFRPL</sequence>
<organism evidence="1 2">
    <name type="scientific">Dermacentor silvarum</name>
    <name type="common">Tick</name>
    <dbReference type="NCBI Taxonomy" id="543639"/>
    <lineage>
        <taxon>Eukaryota</taxon>
        <taxon>Metazoa</taxon>
        <taxon>Ecdysozoa</taxon>
        <taxon>Arthropoda</taxon>
        <taxon>Chelicerata</taxon>
        <taxon>Arachnida</taxon>
        <taxon>Acari</taxon>
        <taxon>Parasitiformes</taxon>
        <taxon>Ixodida</taxon>
        <taxon>Ixodoidea</taxon>
        <taxon>Ixodidae</taxon>
        <taxon>Rhipicephalinae</taxon>
        <taxon>Dermacentor</taxon>
    </lineage>
</organism>
<evidence type="ECO:0000313" key="1">
    <source>
        <dbReference type="EMBL" id="KAH7937270.1"/>
    </source>
</evidence>
<gene>
    <name evidence="1" type="ORF">HPB49_009880</name>
</gene>
<dbReference type="EMBL" id="CM023477">
    <property type="protein sequence ID" value="KAH7937270.1"/>
    <property type="molecule type" value="Genomic_DNA"/>
</dbReference>
<comment type="caution">
    <text evidence="1">The sequence shown here is derived from an EMBL/GenBank/DDBJ whole genome shotgun (WGS) entry which is preliminary data.</text>
</comment>
<protein>
    <submittedName>
        <fullName evidence="1">Uncharacterized protein</fullName>
    </submittedName>
</protein>
<evidence type="ECO:0000313" key="2">
    <source>
        <dbReference type="Proteomes" id="UP000821865"/>
    </source>
</evidence>
<reference evidence="1" key="1">
    <citation type="submission" date="2020-05" db="EMBL/GenBank/DDBJ databases">
        <title>Large-scale comparative analyses of tick genomes elucidate their genetic diversity and vector capacities.</title>
        <authorList>
            <person name="Jia N."/>
            <person name="Wang J."/>
            <person name="Shi W."/>
            <person name="Du L."/>
            <person name="Sun Y."/>
            <person name="Zhan W."/>
            <person name="Jiang J."/>
            <person name="Wang Q."/>
            <person name="Zhang B."/>
            <person name="Ji P."/>
            <person name="Sakyi L.B."/>
            <person name="Cui X."/>
            <person name="Yuan T."/>
            <person name="Jiang B."/>
            <person name="Yang W."/>
            <person name="Lam T.T.-Y."/>
            <person name="Chang Q."/>
            <person name="Ding S."/>
            <person name="Wang X."/>
            <person name="Zhu J."/>
            <person name="Ruan X."/>
            <person name="Zhao L."/>
            <person name="Wei J."/>
            <person name="Que T."/>
            <person name="Du C."/>
            <person name="Cheng J."/>
            <person name="Dai P."/>
            <person name="Han X."/>
            <person name="Huang E."/>
            <person name="Gao Y."/>
            <person name="Liu J."/>
            <person name="Shao H."/>
            <person name="Ye R."/>
            <person name="Li L."/>
            <person name="Wei W."/>
            <person name="Wang X."/>
            <person name="Wang C."/>
            <person name="Yang T."/>
            <person name="Huo Q."/>
            <person name="Li W."/>
            <person name="Guo W."/>
            <person name="Chen H."/>
            <person name="Zhou L."/>
            <person name="Ni X."/>
            <person name="Tian J."/>
            <person name="Zhou Y."/>
            <person name="Sheng Y."/>
            <person name="Liu T."/>
            <person name="Pan Y."/>
            <person name="Xia L."/>
            <person name="Li J."/>
            <person name="Zhao F."/>
            <person name="Cao W."/>
        </authorList>
    </citation>
    <scope>NUCLEOTIDE SEQUENCE</scope>
    <source>
        <strain evidence="1">Dsil-2018</strain>
    </source>
</reference>
<dbReference type="Proteomes" id="UP000821865">
    <property type="component" value="Chromosome 8"/>
</dbReference>
<accession>A0ACB8C8R8</accession>
<keyword evidence="2" id="KW-1185">Reference proteome</keyword>